<name>A0A6C0ITQ1_9ZZZZ</name>
<proteinExistence type="predicted"/>
<sequence length="669" mass="68284">MSSTTTNYKVNLVDLSNVFIPLVDNSYTLIPSSAGLPNGIYSSCCAVSGNGAIMVIGAGNSSVFIANPLYISTNYGVTWTTASGVPSLYWTCVSCSQSGQYIAAGTYTMGGPAPQIYVSSNYGSTWSLITSLPTNPTSGVPINYGGPVSISSISINNAGLLLVSSYYNGVSPNRQFLFYSNNLSTWNLEQLQGYTNIALYIPSCKISNNSTNIFTPEFMCCVTQSNSGYIGGIWIYTIGNPIWTNYGSTAGLYQSIDISNDGKYGVVGLNNSVSSSLYLSSNYGQTWMLSNSPNTNLIANVCINSTGSTICYNNFIISYNYGYSWTILPSIPISTQLIWLSYSYNSNKALLVSLDGTATTTGCYIYNLNPTNQLTKYLVNGIDLSNIFTPQLTDLSNSFIITNYNVCNFVPCWTPTIGTYDLGQVFQNSQPFIILSGTYTLSSLNNVYTVTFSTPGNASIYIYNTVDVSYTIVGSGAGGHSGINSGTTGGSGGAGGGGGQVLQGSLIASNNCTINLAIGSGGLGTAQNPSGPLNGNISSLDITSQSINITSLGGSINNSQGSLYNVYNGGTGGNSGAGQNGSGGISSYGGGGGGGGGGNIASSGGSGVNGGGSGGHSGTATANGQGGGGGVRGGGGGGGGSPGTFIFSSFPGGNIGGNGIIILTISINQ</sequence>
<dbReference type="Gene3D" id="2.130.10.10">
    <property type="entry name" value="YVTN repeat-like/Quinoprotein amine dehydrogenase"/>
    <property type="match status" value="1"/>
</dbReference>
<feature type="compositionally biased region" description="Gly residues" evidence="1">
    <location>
        <begin position="607"/>
        <end position="617"/>
    </location>
</feature>
<dbReference type="InterPro" id="IPR015943">
    <property type="entry name" value="WD40/YVTN_repeat-like_dom_sf"/>
</dbReference>
<organism evidence="2">
    <name type="scientific">viral metagenome</name>
    <dbReference type="NCBI Taxonomy" id="1070528"/>
    <lineage>
        <taxon>unclassified sequences</taxon>
        <taxon>metagenomes</taxon>
        <taxon>organismal metagenomes</taxon>
    </lineage>
</organism>
<feature type="region of interest" description="Disordered" evidence="1">
    <location>
        <begin position="607"/>
        <end position="642"/>
    </location>
</feature>
<feature type="compositionally biased region" description="Gly residues" evidence="1">
    <location>
        <begin position="624"/>
        <end position="642"/>
    </location>
</feature>
<protein>
    <submittedName>
        <fullName evidence="2">Uncharacterized protein</fullName>
    </submittedName>
</protein>
<dbReference type="AlphaFoldDB" id="A0A6C0ITQ1"/>
<dbReference type="SUPFAM" id="SSF110296">
    <property type="entry name" value="Oligoxyloglucan reducing end-specific cellobiohydrolase"/>
    <property type="match status" value="1"/>
</dbReference>
<accession>A0A6C0ITQ1</accession>
<evidence type="ECO:0000313" key="2">
    <source>
        <dbReference type="EMBL" id="QHT96099.1"/>
    </source>
</evidence>
<evidence type="ECO:0000256" key="1">
    <source>
        <dbReference type="SAM" id="MobiDB-lite"/>
    </source>
</evidence>
<reference evidence="2" key="1">
    <citation type="journal article" date="2020" name="Nature">
        <title>Giant virus diversity and host interactions through global metagenomics.</title>
        <authorList>
            <person name="Schulz F."/>
            <person name="Roux S."/>
            <person name="Paez-Espino D."/>
            <person name="Jungbluth S."/>
            <person name="Walsh D.A."/>
            <person name="Denef V.J."/>
            <person name="McMahon K.D."/>
            <person name="Konstantinidis K.T."/>
            <person name="Eloe-Fadrosh E.A."/>
            <person name="Kyrpides N.C."/>
            <person name="Woyke T."/>
        </authorList>
    </citation>
    <scope>NUCLEOTIDE SEQUENCE</scope>
    <source>
        <strain evidence="2">GVMAG-M-3300024301-20</strain>
    </source>
</reference>
<dbReference type="EMBL" id="MN740252">
    <property type="protein sequence ID" value="QHT96099.1"/>
    <property type="molecule type" value="Genomic_DNA"/>
</dbReference>